<dbReference type="OrthoDB" id="2533496at2759"/>
<feature type="region of interest" description="Disordered" evidence="1">
    <location>
        <begin position="83"/>
        <end position="109"/>
    </location>
</feature>
<feature type="compositionally biased region" description="Low complexity" evidence="1">
    <location>
        <begin position="96"/>
        <end position="105"/>
    </location>
</feature>
<evidence type="ECO:0000313" key="2">
    <source>
        <dbReference type="EMBL" id="KAJ3517696.1"/>
    </source>
</evidence>
<gene>
    <name evidence="2" type="ORF">NLJ89_g324</name>
</gene>
<protein>
    <submittedName>
        <fullName evidence="2">Uncharacterized protein</fullName>
    </submittedName>
</protein>
<dbReference type="Proteomes" id="UP001148786">
    <property type="component" value="Unassembled WGS sequence"/>
</dbReference>
<name>A0A9W8N252_9AGAR</name>
<accession>A0A9W8N252</accession>
<reference evidence="2" key="1">
    <citation type="submission" date="2022-07" db="EMBL/GenBank/DDBJ databases">
        <title>Genome Sequence of Agrocybe chaxingu.</title>
        <authorList>
            <person name="Buettner E."/>
        </authorList>
    </citation>
    <scope>NUCLEOTIDE SEQUENCE</scope>
    <source>
        <strain evidence="2">MP-N11</strain>
    </source>
</reference>
<evidence type="ECO:0000256" key="1">
    <source>
        <dbReference type="SAM" id="MobiDB-lite"/>
    </source>
</evidence>
<dbReference type="EMBL" id="JANKHO010000012">
    <property type="protein sequence ID" value="KAJ3517696.1"/>
    <property type="molecule type" value="Genomic_DNA"/>
</dbReference>
<organism evidence="2 3">
    <name type="scientific">Agrocybe chaxingu</name>
    <dbReference type="NCBI Taxonomy" id="84603"/>
    <lineage>
        <taxon>Eukaryota</taxon>
        <taxon>Fungi</taxon>
        <taxon>Dikarya</taxon>
        <taxon>Basidiomycota</taxon>
        <taxon>Agaricomycotina</taxon>
        <taxon>Agaricomycetes</taxon>
        <taxon>Agaricomycetidae</taxon>
        <taxon>Agaricales</taxon>
        <taxon>Agaricineae</taxon>
        <taxon>Strophariaceae</taxon>
        <taxon>Agrocybe</taxon>
    </lineage>
</organism>
<keyword evidence="3" id="KW-1185">Reference proteome</keyword>
<dbReference type="AlphaFoldDB" id="A0A9W8N252"/>
<sequence length="223" mass="24489">MAETAPTPATVEINDAIFCTHFKEVCSDCSFDGREENDAFFGFDPIDRDGIECPPATQNKEGIYQCKKHGSTLLWLEEANNEGESSGEEGWKKVASSNSNPNPNSKKTSGAVVTSLARMNCYTAIVSEIYLQIAELDLELKLRRQGSEKEQTCNRNLYAFPKSRRRGGKILSDQLNANASSPAALDISPVKRKVFVQPLRLIDGQVLCMNALTGQIVPPVTQS</sequence>
<comment type="caution">
    <text evidence="2">The sequence shown here is derived from an EMBL/GenBank/DDBJ whole genome shotgun (WGS) entry which is preliminary data.</text>
</comment>
<evidence type="ECO:0000313" key="3">
    <source>
        <dbReference type="Proteomes" id="UP001148786"/>
    </source>
</evidence>
<proteinExistence type="predicted"/>